<evidence type="ECO:0000313" key="3">
    <source>
        <dbReference type="EMBL" id="SFA95364.1"/>
    </source>
</evidence>
<dbReference type="Proteomes" id="UP000199113">
    <property type="component" value="Unassembled WGS sequence"/>
</dbReference>
<name>A0A1I0X3F9_9ACTN</name>
<dbReference type="EMBL" id="FOKC01000002">
    <property type="protein sequence ID" value="SFA95364.1"/>
    <property type="molecule type" value="Genomic_DNA"/>
</dbReference>
<dbReference type="STRING" id="748909.SAMN05192575_102103"/>
<reference evidence="3" key="1">
    <citation type="submission" date="2016-10" db="EMBL/GenBank/DDBJ databases">
        <authorList>
            <person name="de Groot N.N."/>
        </authorList>
    </citation>
    <scope>NUCLEOTIDE SEQUENCE [LARGE SCALE GENOMIC DNA]</scope>
    <source>
        <strain evidence="3">CGMCC 1.10697</strain>
    </source>
</reference>
<feature type="transmembrane region" description="Helical" evidence="1">
    <location>
        <begin position="358"/>
        <end position="378"/>
    </location>
</feature>
<reference evidence="2 5" key="2">
    <citation type="submission" date="2017-12" db="EMBL/GenBank/DDBJ databases">
        <title>Pharmacopeia of the Arctic Ocean.</title>
        <authorList>
            <person name="Collins E."/>
            <person name="Ducluzeau A.-L."/>
        </authorList>
    </citation>
    <scope>NUCLEOTIDE SEQUENCE [LARGE SCALE GENOMIC DNA]</scope>
    <source>
        <strain evidence="2 5">DSM 23325</strain>
    </source>
</reference>
<evidence type="ECO:0008006" key="6">
    <source>
        <dbReference type="Google" id="ProtNLM"/>
    </source>
</evidence>
<feature type="transmembrane region" description="Helical" evidence="1">
    <location>
        <begin position="279"/>
        <end position="297"/>
    </location>
</feature>
<dbReference type="EMBL" id="PJBV01000010">
    <property type="protein sequence ID" value="PKH44091.1"/>
    <property type="molecule type" value="Genomic_DNA"/>
</dbReference>
<gene>
    <name evidence="2" type="ORF">CXG46_00560</name>
    <name evidence="3" type="ORF">SAMN05192575_102103</name>
</gene>
<dbReference type="Proteomes" id="UP000233565">
    <property type="component" value="Unassembled WGS sequence"/>
</dbReference>
<feature type="transmembrane region" description="Helical" evidence="1">
    <location>
        <begin position="190"/>
        <end position="222"/>
    </location>
</feature>
<evidence type="ECO:0000256" key="1">
    <source>
        <dbReference type="SAM" id="Phobius"/>
    </source>
</evidence>
<feature type="transmembrane region" description="Helical" evidence="1">
    <location>
        <begin position="304"/>
        <end position="320"/>
    </location>
</feature>
<evidence type="ECO:0000313" key="5">
    <source>
        <dbReference type="Proteomes" id="UP000233565"/>
    </source>
</evidence>
<feature type="transmembrane region" description="Helical" evidence="1">
    <location>
        <begin position="112"/>
        <end position="135"/>
    </location>
</feature>
<evidence type="ECO:0000313" key="4">
    <source>
        <dbReference type="Proteomes" id="UP000199113"/>
    </source>
</evidence>
<keyword evidence="1" id="KW-1133">Transmembrane helix</keyword>
<sequence length="494" mass="52994">MIPCVGTSFRDAPDLDHPGPLAAEPYRSAPTRAEQYLGVVAAALFLILLTMVFIAAAPLGDPDVWWHLEMGHAYLDGASVRHPGPMSPFGTEDWHSRDWLTQMLMAGFDSAFGLPGVAWLRGLALVALFVVCFRLSRQVAPFGAAVVATGLTFFGMIGSLSARPQLVSFILLAVTVGALLRTSQDLRPRWWLAVLTGVWACAHGLWFLVPGLQVVLLVGLRLDRRLDRRSARPHVLLVGLCLAAVAVTPNGIHQLAHPLGSSMGVAQYVQEYQPLSVTFPPYAAVLLMLFVVCASWARRGGSSWVAVLLVAVGAVLFLYMGRTLPLGAILVMPFFAAAIGAAAPRARTHLPRPVEQAVVLGGAGVALVALALLVPTSAAAPSSYFPSTYDARLSAIAEGDVLINQLGDGGYLAWKYPDLRIVGDGLSDQYSVAWLTDWHEALRGEPGWEDFVERTGADYALLSDTTALRLGLESQGWTTVQTGQDRVLMKAPEG</sequence>
<feature type="transmembrane region" description="Helical" evidence="1">
    <location>
        <begin position="326"/>
        <end position="346"/>
    </location>
</feature>
<feature type="transmembrane region" description="Helical" evidence="1">
    <location>
        <begin position="36"/>
        <end position="60"/>
    </location>
</feature>
<organism evidence="3 4">
    <name type="scientific">Nocardioides alpinus</name>
    <dbReference type="NCBI Taxonomy" id="748909"/>
    <lineage>
        <taxon>Bacteria</taxon>
        <taxon>Bacillati</taxon>
        <taxon>Actinomycetota</taxon>
        <taxon>Actinomycetes</taxon>
        <taxon>Propionibacteriales</taxon>
        <taxon>Nocardioidaceae</taxon>
        <taxon>Nocardioides</taxon>
    </lineage>
</organism>
<dbReference type="AlphaFoldDB" id="A0A1I0X3F9"/>
<protein>
    <recommendedName>
        <fullName evidence="6">Dolichyl-phosphate-mannose-protein mannosyltransferase</fullName>
    </recommendedName>
</protein>
<accession>A0A1I0X3F9</accession>
<keyword evidence="1" id="KW-0812">Transmembrane</keyword>
<feature type="transmembrane region" description="Helical" evidence="1">
    <location>
        <begin position="234"/>
        <end position="252"/>
    </location>
</feature>
<proteinExistence type="predicted"/>
<keyword evidence="1" id="KW-0472">Membrane</keyword>
<feature type="transmembrane region" description="Helical" evidence="1">
    <location>
        <begin position="142"/>
        <end position="162"/>
    </location>
</feature>
<keyword evidence="5" id="KW-1185">Reference proteome</keyword>
<evidence type="ECO:0000313" key="2">
    <source>
        <dbReference type="EMBL" id="PKH44091.1"/>
    </source>
</evidence>